<dbReference type="InterPro" id="IPR023100">
    <property type="entry name" value="D-aminoacylase_insert_dom_sf"/>
</dbReference>
<feature type="chain" id="PRO_5032865950" evidence="1">
    <location>
        <begin position="29"/>
        <end position="553"/>
    </location>
</feature>
<accession>A0A829YJX5</accession>
<reference evidence="4" key="1">
    <citation type="submission" date="2020-01" db="EMBL/GenBank/DDBJ databases">
        <title>'Steroidobacter agaridevorans' sp. nov., agar-degrading bacteria isolated from rhizosphere soils.</title>
        <authorList>
            <person name="Ikenaga M."/>
            <person name="Kataoka M."/>
            <person name="Murouchi A."/>
            <person name="Katsuragi S."/>
            <person name="Sakai M."/>
        </authorList>
    </citation>
    <scope>NUCLEOTIDE SEQUENCE [LARGE SCALE GENOMIC DNA]</scope>
    <source>
        <strain evidence="4">YU21-B</strain>
    </source>
</reference>
<evidence type="ECO:0000256" key="1">
    <source>
        <dbReference type="SAM" id="SignalP"/>
    </source>
</evidence>
<comment type="caution">
    <text evidence="3">The sequence shown here is derived from an EMBL/GenBank/DDBJ whole genome shotgun (WGS) entry which is preliminary data.</text>
</comment>
<evidence type="ECO:0000313" key="3">
    <source>
        <dbReference type="EMBL" id="GFE83657.1"/>
    </source>
</evidence>
<feature type="signal peptide" evidence="1">
    <location>
        <begin position="1"/>
        <end position="28"/>
    </location>
</feature>
<keyword evidence="4" id="KW-1185">Reference proteome</keyword>
<dbReference type="InterPro" id="IPR013108">
    <property type="entry name" value="Amidohydro_3"/>
</dbReference>
<dbReference type="SUPFAM" id="SSF51338">
    <property type="entry name" value="Composite domain of metallo-dependent hydrolases"/>
    <property type="match status" value="1"/>
</dbReference>
<organism evidence="3 4">
    <name type="scientific">Steroidobacter agaridevorans</name>
    <dbReference type="NCBI Taxonomy" id="2695856"/>
    <lineage>
        <taxon>Bacteria</taxon>
        <taxon>Pseudomonadati</taxon>
        <taxon>Pseudomonadota</taxon>
        <taxon>Gammaproteobacteria</taxon>
        <taxon>Steroidobacterales</taxon>
        <taxon>Steroidobacteraceae</taxon>
        <taxon>Steroidobacter</taxon>
    </lineage>
</organism>
<sequence length="553" mass="60137">MLTRCHPRARAIVALGGVVLMLAGPVRADEPAYDYDLVIRNGRVLDGQGNPWVRADLAIKEGRFARIGHVQGRGRREIDASSHYVSPGWIDMMDQSSEVLLKNGLAENKLRQGVTTAIAGEGGTPVPSAQVADYLSQLQTQGISLNFGTYYGAGQARIEVMGDVAGKPTDAQMTEMKAHVAEAMRAGAMGIATALIYPPYSFQSTEELIELARVAAQYGGIYASHMRDESAKLLDAIGESIEIGEKSGIQVEIFHFKGAYAPGWGKLVPEGGRLIEAARARGVDIAADMYVYPAGGTGLEITVPSWVFEQGLEQAVQRLKDPKIRERLKKEVAAGSQPGWSNLVEAAGGWQGVVLANPFNERYERYRNRSLADIGKQLGKDPADVAWDMVLEALPNRAYALYFMMSEPDIETALRFPWMSIGSDAGAAEKPGEMDAIGLPHPRAYGNAARVIAEYVKKRHVLTLEDAVRKMTSWPATRMRLYDRGAIREGLKADVTIFDYERIDDVASFENSMGSPTGIDYVLVNGQLVIDQGRHTGAKPGSVLRGGGYHGQK</sequence>
<dbReference type="InterPro" id="IPR050378">
    <property type="entry name" value="Metallo-dep_Hydrolases_sf"/>
</dbReference>
<dbReference type="Gene3D" id="3.30.1490.130">
    <property type="entry name" value="D-aminoacylase. Domain 3"/>
    <property type="match status" value="1"/>
</dbReference>
<feature type="domain" description="Amidohydrolase 3" evidence="2">
    <location>
        <begin position="440"/>
        <end position="529"/>
    </location>
</feature>
<dbReference type="Pfam" id="PF07969">
    <property type="entry name" value="Amidohydro_3"/>
    <property type="match status" value="1"/>
</dbReference>
<keyword evidence="1" id="KW-0732">Signal</keyword>
<evidence type="ECO:0000313" key="4">
    <source>
        <dbReference type="Proteomes" id="UP000445000"/>
    </source>
</evidence>
<dbReference type="InterPro" id="IPR032466">
    <property type="entry name" value="Metal_Hydrolase"/>
</dbReference>
<proteinExistence type="predicted"/>
<dbReference type="PANTHER" id="PTHR11647:SF1">
    <property type="entry name" value="COLLAPSIN RESPONSE MEDIATOR PROTEIN"/>
    <property type="match status" value="1"/>
</dbReference>
<protein>
    <submittedName>
        <fullName evidence="3">Aminoacylase</fullName>
    </submittedName>
</protein>
<dbReference type="Gene3D" id="2.30.40.10">
    <property type="entry name" value="Urease, subunit C, domain 1"/>
    <property type="match status" value="1"/>
</dbReference>
<dbReference type="InterPro" id="IPR011059">
    <property type="entry name" value="Metal-dep_hydrolase_composite"/>
</dbReference>
<dbReference type="GO" id="GO:0016811">
    <property type="term" value="F:hydrolase activity, acting on carbon-nitrogen (but not peptide) bonds, in linear amides"/>
    <property type="evidence" value="ECO:0007669"/>
    <property type="project" value="InterPro"/>
</dbReference>
<dbReference type="Proteomes" id="UP000445000">
    <property type="component" value="Unassembled WGS sequence"/>
</dbReference>
<dbReference type="GO" id="GO:0005829">
    <property type="term" value="C:cytosol"/>
    <property type="evidence" value="ECO:0007669"/>
    <property type="project" value="TreeGrafter"/>
</dbReference>
<evidence type="ECO:0000259" key="2">
    <source>
        <dbReference type="Pfam" id="PF07969"/>
    </source>
</evidence>
<dbReference type="EMBL" id="BLJN01000006">
    <property type="protein sequence ID" value="GFE83657.1"/>
    <property type="molecule type" value="Genomic_DNA"/>
</dbReference>
<name>A0A829YJX5_9GAMM</name>
<dbReference type="SUPFAM" id="SSF51556">
    <property type="entry name" value="Metallo-dependent hydrolases"/>
    <property type="match status" value="1"/>
</dbReference>
<dbReference type="GO" id="GO:0016812">
    <property type="term" value="F:hydrolase activity, acting on carbon-nitrogen (but not peptide) bonds, in cyclic amides"/>
    <property type="evidence" value="ECO:0007669"/>
    <property type="project" value="TreeGrafter"/>
</dbReference>
<dbReference type="PANTHER" id="PTHR11647">
    <property type="entry name" value="HYDRANTOINASE/DIHYDROPYRIMIDINASE FAMILY MEMBER"/>
    <property type="match status" value="1"/>
</dbReference>
<gene>
    <name evidence="3" type="ORF">GCM10011487_56570</name>
</gene>
<dbReference type="AlphaFoldDB" id="A0A829YJX5"/>
<dbReference type="Gene3D" id="3.20.20.140">
    <property type="entry name" value="Metal-dependent hydrolases"/>
    <property type="match status" value="1"/>
</dbReference>